<keyword evidence="3 8" id="KW-0689">Ribosomal protein</keyword>
<dbReference type="InterPro" id="IPR016180">
    <property type="entry name" value="Ribosomal_uL16_dom"/>
</dbReference>
<protein>
    <recommendedName>
        <fullName evidence="6">Large ribosomal subunit protein uL16m</fullName>
    </recommendedName>
    <alternativeName>
        <fullName evidence="7">60S ribosomal protein L16, mitochondrial</fullName>
    </alternativeName>
</protein>
<dbReference type="PRINTS" id="PR00060">
    <property type="entry name" value="RIBOSOMALL16"/>
</dbReference>
<evidence type="ECO:0000256" key="7">
    <source>
        <dbReference type="ARBA" id="ARBA00042582"/>
    </source>
</evidence>
<dbReference type="NCBIfam" id="TIGR01164">
    <property type="entry name" value="rplP_bact"/>
    <property type="match status" value="1"/>
</dbReference>
<dbReference type="InterPro" id="IPR020798">
    <property type="entry name" value="Ribosomal_uL16_CS"/>
</dbReference>
<organism evidence="9">
    <name type="scientific">Ostreobium quekettii</name>
    <dbReference type="NCBI Taxonomy" id="121088"/>
    <lineage>
        <taxon>Eukaryota</taxon>
        <taxon>Viridiplantae</taxon>
        <taxon>Chlorophyta</taxon>
        <taxon>core chlorophytes</taxon>
        <taxon>Ulvophyceae</taxon>
        <taxon>TCBD clade</taxon>
        <taxon>Bryopsidales</taxon>
        <taxon>Ostreobineae</taxon>
        <taxon>Ostreobiaceae</taxon>
        <taxon>Ostreobium</taxon>
    </lineage>
</organism>
<keyword evidence="4 9" id="KW-0496">Mitochondrion</keyword>
<dbReference type="InterPro" id="IPR000114">
    <property type="entry name" value="Ribosomal_uL16_bact-type"/>
</dbReference>
<evidence type="ECO:0000256" key="8">
    <source>
        <dbReference type="RuleBase" id="RU004413"/>
    </source>
</evidence>
<evidence type="ECO:0000256" key="2">
    <source>
        <dbReference type="ARBA" id="ARBA00008931"/>
    </source>
</evidence>
<dbReference type="GO" id="GO:0019843">
    <property type="term" value="F:rRNA binding"/>
    <property type="evidence" value="ECO:0007669"/>
    <property type="project" value="InterPro"/>
</dbReference>
<accession>A0A650BXS8</accession>
<gene>
    <name evidence="9" type="primary">rpl16</name>
</gene>
<evidence type="ECO:0000256" key="6">
    <source>
        <dbReference type="ARBA" id="ARBA00035302"/>
    </source>
</evidence>
<keyword evidence="5 8" id="KW-0687">Ribonucleoprotein</keyword>
<dbReference type="PROSITE" id="PS00701">
    <property type="entry name" value="RIBOSOMAL_L16_2"/>
    <property type="match status" value="1"/>
</dbReference>
<dbReference type="GO" id="GO:0003735">
    <property type="term" value="F:structural constituent of ribosome"/>
    <property type="evidence" value="ECO:0007669"/>
    <property type="project" value="InterPro"/>
</dbReference>
<dbReference type="RefSeq" id="YP_009720797.1">
    <property type="nucleotide sequence ID" value="NC_045361.1"/>
</dbReference>
<dbReference type="PROSITE" id="PS00586">
    <property type="entry name" value="RIBOSOMAL_L16_1"/>
    <property type="match status" value="1"/>
</dbReference>
<dbReference type="Pfam" id="PF00252">
    <property type="entry name" value="Ribosomal_L16"/>
    <property type="match status" value="1"/>
</dbReference>
<proteinExistence type="inferred from homology"/>
<evidence type="ECO:0000256" key="5">
    <source>
        <dbReference type="ARBA" id="ARBA00023274"/>
    </source>
</evidence>
<name>A0A650BXS8_9CHLO</name>
<dbReference type="AlphaFoldDB" id="A0A650BXS8"/>
<sequence length="137" mass="15604">MLSPRRTKYRKYQKGKIVGVSPNTTPLLFGRYGIKSCSAGRLPAHTILAARLAITRIFRRSGKIWMRIFPDIQVTAKPAEVRMGKGKGYPRFWISRIKPGMILFEMDGVNKRLAKHASVIASSKLPFKTQFVQWNLV</sequence>
<dbReference type="Gene3D" id="3.90.1170.10">
    <property type="entry name" value="Ribosomal protein L10e/L16"/>
    <property type="match status" value="1"/>
</dbReference>
<reference evidence="9" key="1">
    <citation type="journal article" date="2019" name="PeerJ">
        <title>The inflated mitochondrial genomes of siphonous green algae reflect processes driving expansion of noncoding DNA and proliferation of introns.</title>
        <authorList>
            <person name="Repetti S.I."/>
            <person name="Jackson C.J."/>
            <person name="Judd L.M."/>
            <person name="Wick R.R."/>
            <person name="Holt K.E."/>
            <person name="Verbruggen H."/>
        </authorList>
    </citation>
    <scope>NUCLEOTIDE SEQUENCE</scope>
    <source>
        <strain evidence="9">SAG6.99</strain>
    </source>
</reference>
<dbReference type="HAMAP" id="MF_01342">
    <property type="entry name" value="Ribosomal_uL16"/>
    <property type="match status" value="1"/>
</dbReference>
<dbReference type="SUPFAM" id="SSF54686">
    <property type="entry name" value="Ribosomal protein L16p/L10e"/>
    <property type="match status" value="1"/>
</dbReference>
<evidence type="ECO:0000256" key="1">
    <source>
        <dbReference type="ARBA" id="ARBA00004173"/>
    </source>
</evidence>
<dbReference type="InterPro" id="IPR036920">
    <property type="entry name" value="Ribosomal_uL16_sf"/>
</dbReference>
<comment type="subcellular location">
    <subcellularLocation>
        <location evidence="1">Mitochondrion</location>
    </subcellularLocation>
</comment>
<evidence type="ECO:0000313" key="9">
    <source>
        <dbReference type="EMBL" id="QGQ62009.1"/>
    </source>
</evidence>
<dbReference type="GO" id="GO:0032543">
    <property type="term" value="P:mitochondrial translation"/>
    <property type="evidence" value="ECO:0007669"/>
    <property type="project" value="TreeGrafter"/>
</dbReference>
<dbReference type="PANTHER" id="PTHR12220">
    <property type="entry name" value="50S/60S RIBOSOMAL PROTEIN L16"/>
    <property type="match status" value="1"/>
</dbReference>
<dbReference type="GO" id="GO:0005762">
    <property type="term" value="C:mitochondrial large ribosomal subunit"/>
    <property type="evidence" value="ECO:0007669"/>
    <property type="project" value="TreeGrafter"/>
</dbReference>
<geneLocation type="mitochondrion" evidence="9"/>
<dbReference type="InterPro" id="IPR047873">
    <property type="entry name" value="Ribosomal_uL16"/>
</dbReference>
<dbReference type="GeneID" id="42903403"/>
<dbReference type="PANTHER" id="PTHR12220:SF24">
    <property type="entry name" value="LARGE RIBOSOMAL SUBUNIT PROTEIN UL16M"/>
    <property type="match status" value="1"/>
</dbReference>
<dbReference type="FunFam" id="3.90.1170.10:FF:000001">
    <property type="entry name" value="50S ribosomal protein L16"/>
    <property type="match status" value="1"/>
</dbReference>
<comment type="similarity">
    <text evidence="2 8">Belongs to the universal ribosomal protein uL16 family.</text>
</comment>
<dbReference type="EMBL" id="MN514984">
    <property type="protein sequence ID" value="QGQ62009.1"/>
    <property type="molecule type" value="Genomic_DNA"/>
</dbReference>
<evidence type="ECO:0000256" key="4">
    <source>
        <dbReference type="ARBA" id="ARBA00023128"/>
    </source>
</evidence>
<dbReference type="CDD" id="cd01433">
    <property type="entry name" value="Ribosomal_L16_L10e"/>
    <property type="match status" value="1"/>
</dbReference>
<evidence type="ECO:0000256" key="3">
    <source>
        <dbReference type="ARBA" id="ARBA00022980"/>
    </source>
</evidence>